<dbReference type="InterPro" id="IPR013320">
    <property type="entry name" value="ConA-like_dom_sf"/>
</dbReference>
<sequence length="265" mass="30094">MSHSVLRRSARRRRSCSRQKSTPTRLRCNQPLGVCPEPFSSETSATRSPGPLWILVLSGSWSFLDPGPLWIPVRSGSRSALDPGPLWILVLLWIPVLSGSRSALDPDLTRVRFGERQKLPDNPERFDSYALVLSSEGFDSGTHSWDVQVGDSPVWFLGVAAESVERKGKEKARAKSWTIWFNEGEYRARSPSDPSTVLSVKKLQKIRVNLDWTRGKLSFSDPDTDTHIHTFKHTFTERMFPYFNTIKDFPLKILPVKISVTTQQR</sequence>
<feature type="region of interest" description="Disordered" evidence="1">
    <location>
        <begin position="1"/>
        <end position="27"/>
    </location>
</feature>
<dbReference type="PANTHER" id="PTHR24103">
    <property type="entry name" value="E3 UBIQUITIN-PROTEIN LIGASE TRIM"/>
    <property type="match status" value="1"/>
</dbReference>
<reference evidence="3" key="2">
    <citation type="submission" date="2025-09" db="UniProtKB">
        <authorList>
            <consortium name="Ensembl"/>
        </authorList>
    </citation>
    <scope>IDENTIFICATION</scope>
</reference>
<keyword evidence="4" id="KW-1185">Reference proteome</keyword>
<evidence type="ECO:0000313" key="4">
    <source>
        <dbReference type="Proteomes" id="UP000261360"/>
    </source>
</evidence>
<feature type="domain" description="B30.2/SPRY" evidence="2">
    <location>
        <begin position="71"/>
        <end position="265"/>
    </location>
</feature>
<dbReference type="InterPro" id="IPR050143">
    <property type="entry name" value="TRIM/RBCC"/>
</dbReference>
<dbReference type="InterPro" id="IPR003877">
    <property type="entry name" value="SPRY_dom"/>
</dbReference>
<reference evidence="3" key="1">
    <citation type="submission" date="2025-08" db="UniProtKB">
        <authorList>
            <consortium name="Ensembl"/>
        </authorList>
    </citation>
    <scope>IDENTIFICATION</scope>
</reference>
<dbReference type="InterPro" id="IPR003879">
    <property type="entry name" value="Butyrophylin_SPRY"/>
</dbReference>
<dbReference type="Ensembl" id="ENSSLDT00000012263.1">
    <property type="protein sequence ID" value="ENSSLDP00000011829.1"/>
    <property type="gene ID" value="ENSSLDG00000009429.1"/>
</dbReference>
<dbReference type="Proteomes" id="UP000261360">
    <property type="component" value="Unplaced"/>
</dbReference>
<dbReference type="SMART" id="SM00449">
    <property type="entry name" value="SPRY"/>
    <property type="match status" value="1"/>
</dbReference>
<proteinExistence type="predicted"/>
<accession>A0A3B4X2P7</accession>
<dbReference type="PROSITE" id="PS50188">
    <property type="entry name" value="B302_SPRY"/>
    <property type="match status" value="1"/>
</dbReference>
<dbReference type="InterPro" id="IPR006574">
    <property type="entry name" value="PRY"/>
</dbReference>
<dbReference type="InterPro" id="IPR001870">
    <property type="entry name" value="B30.2/SPRY"/>
</dbReference>
<dbReference type="PRINTS" id="PR01407">
    <property type="entry name" value="BUTYPHLNCDUF"/>
</dbReference>
<dbReference type="GeneTree" id="ENSGT01030000234583"/>
<evidence type="ECO:0000256" key="1">
    <source>
        <dbReference type="SAM" id="MobiDB-lite"/>
    </source>
</evidence>
<feature type="compositionally biased region" description="Basic residues" evidence="1">
    <location>
        <begin position="1"/>
        <end position="17"/>
    </location>
</feature>
<dbReference type="InterPro" id="IPR043136">
    <property type="entry name" value="B30.2/SPRY_sf"/>
</dbReference>
<dbReference type="SUPFAM" id="SSF49899">
    <property type="entry name" value="Concanavalin A-like lectins/glucanases"/>
    <property type="match status" value="1"/>
</dbReference>
<dbReference type="Pfam" id="PF13765">
    <property type="entry name" value="PRY"/>
    <property type="match status" value="1"/>
</dbReference>
<evidence type="ECO:0000313" key="3">
    <source>
        <dbReference type="Ensembl" id="ENSSLDP00000011829.1"/>
    </source>
</evidence>
<evidence type="ECO:0000259" key="2">
    <source>
        <dbReference type="PROSITE" id="PS50188"/>
    </source>
</evidence>
<organism evidence="3 4">
    <name type="scientific">Seriola lalandi dorsalis</name>
    <dbReference type="NCBI Taxonomy" id="1841481"/>
    <lineage>
        <taxon>Eukaryota</taxon>
        <taxon>Metazoa</taxon>
        <taxon>Chordata</taxon>
        <taxon>Craniata</taxon>
        <taxon>Vertebrata</taxon>
        <taxon>Euteleostomi</taxon>
        <taxon>Actinopterygii</taxon>
        <taxon>Neopterygii</taxon>
        <taxon>Teleostei</taxon>
        <taxon>Neoteleostei</taxon>
        <taxon>Acanthomorphata</taxon>
        <taxon>Carangaria</taxon>
        <taxon>Carangiformes</taxon>
        <taxon>Carangidae</taxon>
        <taxon>Seriola</taxon>
    </lineage>
</organism>
<dbReference type="AlphaFoldDB" id="A0A3B4X2P7"/>
<dbReference type="CDD" id="cd12893">
    <property type="entry name" value="SPRY_PRY_TRIM35"/>
    <property type="match status" value="1"/>
</dbReference>
<protein>
    <recommendedName>
        <fullName evidence="2">B30.2/SPRY domain-containing protein</fullName>
    </recommendedName>
</protein>
<dbReference type="Gene3D" id="2.60.120.920">
    <property type="match status" value="1"/>
</dbReference>
<name>A0A3B4X2P7_SERLL</name>
<dbReference type="Pfam" id="PF00622">
    <property type="entry name" value="SPRY"/>
    <property type="match status" value="1"/>
</dbReference>